<evidence type="ECO:0000313" key="2">
    <source>
        <dbReference type="Proteomes" id="UP001189122"/>
    </source>
</evidence>
<dbReference type="EMBL" id="CACRZD030000009">
    <property type="protein sequence ID" value="CAA6664920.1"/>
    <property type="molecule type" value="Genomic_DNA"/>
</dbReference>
<dbReference type="AlphaFoldDB" id="A0A7I8J4D1"/>
<dbReference type="EMBL" id="LR743596">
    <property type="protein sequence ID" value="CAA2625560.1"/>
    <property type="molecule type" value="Genomic_DNA"/>
</dbReference>
<protein>
    <submittedName>
        <fullName evidence="1">Uncharacterized protein</fullName>
    </submittedName>
</protein>
<proteinExistence type="predicted"/>
<reference evidence="1 2" key="1">
    <citation type="submission" date="2019-12" db="EMBL/GenBank/DDBJ databases">
        <authorList>
            <person name="Scholz U."/>
            <person name="Mascher M."/>
            <person name="Fiebig A."/>
        </authorList>
    </citation>
    <scope>NUCLEOTIDE SEQUENCE</scope>
</reference>
<accession>A0A7I8J4D1</accession>
<keyword evidence="2" id="KW-1185">Reference proteome</keyword>
<dbReference type="Proteomes" id="UP001189122">
    <property type="component" value="Unassembled WGS sequence"/>
</dbReference>
<evidence type="ECO:0000313" key="1">
    <source>
        <dbReference type="EMBL" id="CAA2625560.1"/>
    </source>
</evidence>
<name>A0A7I8J4D1_SPIIN</name>
<sequence>MHELEEIRNESYENHRIYKEKTKAFHDQFINRKVFSIRQKKDQT</sequence>
<gene>
    <name evidence="1" type="ORF">SI7747_09011309</name>
</gene>
<organism evidence="1">
    <name type="scientific">Spirodela intermedia</name>
    <name type="common">Intermediate duckweed</name>
    <dbReference type="NCBI Taxonomy" id="51605"/>
    <lineage>
        <taxon>Eukaryota</taxon>
        <taxon>Viridiplantae</taxon>
        <taxon>Streptophyta</taxon>
        <taxon>Embryophyta</taxon>
        <taxon>Tracheophyta</taxon>
        <taxon>Spermatophyta</taxon>
        <taxon>Magnoliopsida</taxon>
        <taxon>Liliopsida</taxon>
        <taxon>Araceae</taxon>
        <taxon>Lemnoideae</taxon>
        <taxon>Spirodela</taxon>
    </lineage>
</organism>